<feature type="compositionally biased region" description="Basic and acidic residues" evidence="1">
    <location>
        <begin position="26"/>
        <end position="37"/>
    </location>
</feature>
<feature type="region of interest" description="Disordered" evidence="1">
    <location>
        <begin position="146"/>
        <end position="180"/>
    </location>
</feature>
<dbReference type="EMBL" id="JABBHF010000008">
    <property type="protein sequence ID" value="NMH88788.1"/>
    <property type="molecule type" value="Genomic_DNA"/>
</dbReference>
<feature type="compositionally biased region" description="Low complexity" evidence="1">
    <location>
        <begin position="320"/>
        <end position="332"/>
    </location>
</feature>
<feature type="compositionally biased region" description="Basic and acidic residues" evidence="1">
    <location>
        <begin position="345"/>
        <end position="358"/>
    </location>
</feature>
<dbReference type="RefSeq" id="WP_169675123.1">
    <property type="nucleotide sequence ID" value="NZ_JABBHF010000008.1"/>
</dbReference>
<organism evidence="2 3">
    <name type="scientific">Flavivirga algicola</name>
    <dbReference type="NCBI Taxonomy" id="2729136"/>
    <lineage>
        <taxon>Bacteria</taxon>
        <taxon>Pseudomonadati</taxon>
        <taxon>Bacteroidota</taxon>
        <taxon>Flavobacteriia</taxon>
        <taxon>Flavobacteriales</taxon>
        <taxon>Flavobacteriaceae</taxon>
        <taxon>Flavivirga</taxon>
    </lineage>
</organism>
<protein>
    <submittedName>
        <fullName evidence="2">Uncharacterized protein</fullName>
    </submittedName>
</protein>
<feature type="region of interest" description="Disordered" evidence="1">
    <location>
        <begin position="199"/>
        <end position="227"/>
    </location>
</feature>
<accession>A0ABX1S1M3</accession>
<comment type="caution">
    <text evidence="2">The sequence shown here is derived from an EMBL/GenBank/DDBJ whole genome shotgun (WGS) entry which is preliminary data.</text>
</comment>
<feature type="compositionally biased region" description="Basic and acidic residues" evidence="1">
    <location>
        <begin position="204"/>
        <end position="224"/>
    </location>
</feature>
<evidence type="ECO:0000313" key="2">
    <source>
        <dbReference type="EMBL" id="NMH88788.1"/>
    </source>
</evidence>
<evidence type="ECO:0000313" key="3">
    <source>
        <dbReference type="Proteomes" id="UP000746690"/>
    </source>
</evidence>
<name>A0ABX1S1M3_9FLAO</name>
<sequence>MRKRSYKSFVMNFSVNKAKKKHRSVSKNDNRVVLEPKMESKKKATIVVSHYDENQSISLSLPESLCSDHSPNDETYGNQNNNGTSISQQPKRYDNIEDAIIVSGSQSVSSNTEPYSDANNYFIAAHDELEDDEDKNKAFLLAKSVDVSPQETQQEQEVKGENNPQEAQNTESQVEEVQNPIELDREADKKFEEDLRAILSQKTTNDKKREQNDPAEASKNKDNGIVDESDEAFKKELKNRHAIFDQIAQSMKMADAYDFGAIAMNKKLDSLEEETNEDFTQKIEEVLNREEEKERPSYSGKREDDNKILTEDFLEDINKLNELSSEQSENSQDFAEDAIILEDTTEPKKEESINEPKSDSSNQL</sequence>
<feature type="region of interest" description="Disordered" evidence="1">
    <location>
        <begin position="271"/>
        <end position="364"/>
    </location>
</feature>
<feature type="compositionally biased region" description="Acidic residues" evidence="1">
    <location>
        <begin position="334"/>
        <end position="344"/>
    </location>
</feature>
<gene>
    <name evidence="2" type="ORF">HHX25_14840</name>
</gene>
<feature type="region of interest" description="Disordered" evidence="1">
    <location>
        <begin position="62"/>
        <end position="89"/>
    </location>
</feature>
<proteinExistence type="predicted"/>
<feature type="compositionally biased region" description="Basic and acidic residues" evidence="1">
    <location>
        <begin position="279"/>
        <end position="310"/>
    </location>
</feature>
<feature type="compositionally biased region" description="Polar residues" evidence="1">
    <location>
        <begin position="162"/>
        <end position="176"/>
    </location>
</feature>
<reference evidence="2 3" key="1">
    <citation type="submission" date="2020-04" db="EMBL/GenBank/DDBJ databases">
        <title>A Flavivirga sp. nov.</title>
        <authorList>
            <person name="Sun X."/>
        </authorList>
    </citation>
    <scope>NUCLEOTIDE SEQUENCE [LARGE SCALE GENOMIC DNA]</scope>
    <source>
        <strain evidence="2 3">Y03</strain>
    </source>
</reference>
<evidence type="ECO:0000256" key="1">
    <source>
        <dbReference type="SAM" id="MobiDB-lite"/>
    </source>
</evidence>
<dbReference type="Proteomes" id="UP000746690">
    <property type="component" value="Unassembled WGS sequence"/>
</dbReference>
<keyword evidence="3" id="KW-1185">Reference proteome</keyword>
<feature type="region of interest" description="Disordered" evidence="1">
    <location>
        <begin position="18"/>
        <end position="37"/>
    </location>
</feature>